<proteinExistence type="predicted"/>
<name>A0AAV6UYE6_9ARAC</name>
<evidence type="ECO:0000313" key="6">
    <source>
        <dbReference type="Proteomes" id="UP000827092"/>
    </source>
</evidence>
<sequence>MNCAACFEITGNPSDLLVCNSGCKANFHLTCAGQNDKSRSGRLTPALKKKWICVAFSGTKTKIPSVISSCLPQSSSTKISAMFEELLKNQMEVLTGKLDEFKESMNFNSLLIQELKDTITSLKEVNNNLHR</sequence>
<evidence type="ECO:0000313" key="5">
    <source>
        <dbReference type="EMBL" id="KAG8188694.1"/>
    </source>
</evidence>
<dbReference type="AlphaFoldDB" id="A0AAV6UYE6"/>
<protein>
    <recommendedName>
        <fullName evidence="4">Zinc finger PHD-type domain-containing protein</fullName>
    </recommendedName>
</protein>
<evidence type="ECO:0000256" key="2">
    <source>
        <dbReference type="ARBA" id="ARBA00022771"/>
    </source>
</evidence>
<comment type="caution">
    <text evidence="5">The sequence shown here is derived from an EMBL/GenBank/DDBJ whole genome shotgun (WGS) entry which is preliminary data.</text>
</comment>
<reference evidence="5 6" key="1">
    <citation type="journal article" date="2022" name="Nat. Ecol. Evol.">
        <title>A masculinizing supergene underlies an exaggerated male reproductive morph in a spider.</title>
        <authorList>
            <person name="Hendrickx F."/>
            <person name="De Corte Z."/>
            <person name="Sonet G."/>
            <person name="Van Belleghem S.M."/>
            <person name="Kostlbacher S."/>
            <person name="Vangestel C."/>
        </authorList>
    </citation>
    <scope>NUCLEOTIDE SEQUENCE [LARGE SCALE GENOMIC DNA]</scope>
    <source>
        <strain evidence="5">W744_W776</strain>
    </source>
</reference>
<dbReference type="EMBL" id="JAFNEN010000233">
    <property type="protein sequence ID" value="KAG8188694.1"/>
    <property type="molecule type" value="Genomic_DNA"/>
</dbReference>
<dbReference type="InterPro" id="IPR019787">
    <property type="entry name" value="Znf_PHD-finger"/>
</dbReference>
<dbReference type="Gene3D" id="3.30.40.10">
    <property type="entry name" value="Zinc/RING finger domain, C3HC4 (zinc finger)"/>
    <property type="match status" value="1"/>
</dbReference>
<feature type="domain" description="Zinc finger PHD-type" evidence="4">
    <location>
        <begin position="2"/>
        <end position="57"/>
    </location>
</feature>
<evidence type="ECO:0000256" key="1">
    <source>
        <dbReference type="ARBA" id="ARBA00022723"/>
    </source>
</evidence>
<dbReference type="InterPro" id="IPR013083">
    <property type="entry name" value="Znf_RING/FYVE/PHD"/>
</dbReference>
<evidence type="ECO:0000259" key="4">
    <source>
        <dbReference type="SMART" id="SM00249"/>
    </source>
</evidence>
<dbReference type="InterPro" id="IPR001965">
    <property type="entry name" value="Znf_PHD"/>
</dbReference>
<dbReference type="Pfam" id="PF00628">
    <property type="entry name" value="PHD"/>
    <property type="match status" value="1"/>
</dbReference>
<keyword evidence="1" id="KW-0479">Metal-binding</keyword>
<dbReference type="SMART" id="SM00249">
    <property type="entry name" value="PHD"/>
    <property type="match status" value="1"/>
</dbReference>
<dbReference type="InterPro" id="IPR011011">
    <property type="entry name" value="Znf_FYVE_PHD"/>
</dbReference>
<dbReference type="SUPFAM" id="SSF57903">
    <property type="entry name" value="FYVE/PHD zinc finger"/>
    <property type="match status" value="1"/>
</dbReference>
<gene>
    <name evidence="5" type="ORF">JTE90_003950</name>
</gene>
<keyword evidence="3" id="KW-0862">Zinc</keyword>
<keyword evidence="2" id="KW-0863">Zinc-finger</keyword>
<evidence type="ECO:0000256" key="3">
    <source>
        <dbReference type="ARBA" id="ARBA00022833"/>
    </source>
</evidence>
<keyword evidence="6" id="KW-1185">Reference proteome</keyword>
<organism evidence="5 6">
    <name type="scientific">Oedothorax gibbosus</name>
    <dbReference type="NCBI Taxonomy" id="931172"/>
    <lineage>
        <taxon>Eukaryota</taxon>
        <taxon>Metazoa</taxon>
        <taxon>Ecdysozoa</taxon>
        <taxon>Arthropoda</taxon>
        <taxon>Chelicerata</taxon>
        <taxon>Arachnida</taxon>
        <taxon>Araneae</taxon>
        <taxon>Araneomorphae</taxon>
        <taxon>Entelegynae</taxon>
        <taxon>Araneoidea</taxon>
        <taxon>Linyphiidae</taxon>
        <taxon>Erigoninae</taxon>
        <taxon>Oedothorax</taxon>
    </lineage>
</organism>
<dbReference type="GO" id="GO:0008270">
    <property type="term" value="F:zinc ion binding"/>
    <property type="evidence" value="ECO:0007669"/>
    <property type="project" value="UniProtKB-KW"/>
</dbReference>
<accession>A0AAV6UYE6</accession>
<dbReference type="Proteomes" id="UP000827092">
    <property type="component" value="Unassembled WGS sequence"/>
</dbReference>